<keyword evidence="1" id="KW-0479">Metal-binding</keyword>
<dbReference type="Proteomes" id="UP000830116">
    <property type="component" value="Chromosome"/>
</dbReference>
<keyword evidence="3" id="KW-0808">Transferase</keyword>
<comment type="similarity">
    <text evidence="3">Belongs to the FPP/GGPP synthase family.</text>
</comment>
<dbReference type="Pfam" id="PF00348">
    <property type="entry name" value="polyprenyl_synt"/>
    <property type="match status" value="1"/>
</dbReference>
<sequence length="333" mass="37799">MMEQSLNLKDIFRLNSDYEIDDLIDKTLLDPVQEFFSRPKKDLRGQLVQLGFSIAKRNSSVSDEKIDELSQHASHIIEMIHAGSLVVDDIQDGSLYRRGKKTLHHLHGLPVALNAGNWLYFIPFTYIGKLDISEENRSRLMQECLQTLVQGHYGQALDVGTSVHTLTQDRIESVSRAAMELKSGALVSLALKMGTLLLGGTEDYLEKLDYWGRKIGLSLQMFDDLGNIHSRKNPVKRCEDLKLHRIGHIFSVCSKAMTPEEFSLFLNLTSQLPKTNDKVEDMLKTFDIEKKAFVAAVQFLNETTSKLSRELQLQVDEFNQLLLITNKLLGAYD</sequence>
<dbReference type="InterPro" id="IPR000092">
    <property type="entry name" value="Polyprenyl_synt"/>
</dbReference>
<evidence type="ECO:0000256" key="1">
    <source>
        <dbReference type="ARBA" id="ARBA00022723"/>
    </source>
</evidence>
<dbReference type="PROSITE" id="PS00723">
    <property type="entry name" value="POLYPRENYL_SYNTHASE_1"/>
    <property type="match status" value="1"/>
</dbReference>
<evidence type="ECO:0000256" key="3">
    <source>
        <dbReference type="RuleBase" id="RU004466"/>
    </source>
</evidence>
<keyword evidence="2" id="KW-0460">Magnesium</keyword>
<dbReference type="SUPFAM" id="SSF48576">
    <property type="entry name" value="Terpenoid synthases"/>
    <property type="match status" value="1"/>
</dbReference>
<dbReference type="RefSeq" id="WP_243535640.1">
    <property type="nucleotide sequence ID" value="NZ_CP093442.1"/>
</dbReference>
<dbReference type="EMBL" id="CP093442">
    <property type="protein sequence ID" value="UOF00050.1"/>
    <property type="molecule type" value="Genomic_DNA"/>
</dbReference>
<dbReference type="PANTHER" id="PTHR12001:SF44">
    <property type="entry name" value="GERANYLGERANYL PYROPHOSPHATE SYNTHASE"/>
    <property type="match status" value="1"/>
</dbReference>
<proteinExistence type="inferred from homology"/>
<name>A0ABY4C518_9BACT</name>
<evidence type="ECO:0000313" key="5">
    <source>
        <dbReference type="Proteomes" id="UP000830116"/>
    </source>
</evidence>
<reference evidence="4" key="1">
    <citation type="submission" date="2022-03" db="EMBL/GenBank/DDBJ databases">
        <title>Genome Identification and Characterization of new species Bdellovibrio reynosense LBG001 sp. nov. from a Mexico soil sample.</title>
        <authorList>
            <person name="Camilli A."/>
            <person name="Ajao Y."/>
            <person name="Guo X."/>
        </authorList>
    </citation>
    <scope>NUCLEOTIDE SEQUENCE</scope>
    <source>
        <strain evidence="4">LBG001</strain>
    </source>
</reference>
<keyword evidence="5" id="KW-1185">Reference proteome</keyword>
<evidence type="ECO:0000256" key="2">
    <source>
        <dbReference type="ARBA" id="ARBA00022842"/>
    </source>
</evidence>
<dbReference type="Gene3D" id="1.10.600.10">
    <property type="entry name" value="Farnesyl Diphosphate Synthase"/>
    <property type="match status" value="1"/>
</dbReference>
<dbReference type="InterPro" id="IPR008949">
    <property type="entry name" value="Isoprenoid_synthase_dom_sf"/>
</dbReference>
<accession>A0ABY4C518</accession>
<dbReference type="PANTHER" id="PTHR12001">
    <property type="entry name" value="GERANYLGERANYL PYROPHOSPHATE SYNTHASE"/>
    <property type="match status" value="1"/>
</dbReference>
<organism evidence="4 5">
    <name type="scientific">Bdellovibrio reynosensis</name>
    <dbReference type="NCBI Taxonomy" id="2835041"/>
    <lineage>
        <taxon>Bacteria</taxon>
        <taxon>Pseudomonadati</taxon>
        <taxon>Bdellovibrionota</taxon>
        <taxon>Bdellovibrionia</taxon>
        <taxon>Bdellovibrionales</taxon>
        <taxon>Pseudobdellovibrionaceae</taxon>
        <taxon>Bdellovibrio</taxon>
    </lineage>
</organism>
<protein>
    <submittedName>
        <fullName evidence="4">Polyprenyl synthetase family protein</fullName>
    </submittedName>
</protein>
<gene>
    <name evidence="4" type="ORF">MNR06_10090</name>
</gene>
<evidence type="ECO:0000313" key="4">
    <source>
        <dbReference type="EMBL" id="UOF00050.1"/>
    </source>
</evidence>
<dbReference type="InterPro" id="IPR033749">
    <property type="entry name" value="Polyprenyl_synt_CS"/>
</dbReference>